<evidence type="ECO:0000256" key="7">
    <source>
        <dbReference type="ARBA" id="ARBA00022519"/>
    </source>
</evidence>
<keyword evidence="9 17" id="KW-0812">Transmembrane</keyword>
<keyword evidence="11" id="KW-0418">Kinase</keyword>
<accession>A0A2V1HYK7</accession>
<dbReference type="InterPro" id="IPR050445">
    <property type="entry name" value="Bact_polysacc_biosynth/exp"/>
</dbReference>
<keyword evidence="13 17" id="KW-1133">Transmembrane helix</keyword>
<evidence type="ECO:0000256" key="8">
    <source>
        <dbReference type="ARBA" id="ARBA00022679"/>
    </source>
</evidence>
<evidence type="ECO:0000256" key="14">
    <source>
        <dbReference type="ARBA" id="ARBA00023136"/>
    </source>
</evidence>
<evidence type="ECO:0000256" key="1">
    <source>
        <dbReference type="ARBA" id="ARBA00004429"/>
    </source>
</evidence>
<dbReference type="GO" id="GO:0005524">
    <property type="term" value="F:ATP binding"/>
    <property type="evidence" value="ECO:0007669"/>
    <property type="project" value="UniProtKB-KW"/>
</dbReference>
<dbReference type="EMBL" id="QEOP01000001">
    <property type="protein sequence ID" value="PVZ95897.1"/>
    <property type="molecule type" value="Genomic_DNA"/>
</dbReference>
<keyword evidence="10" id="KW-0547">Nucleotide-binding</keyword>
<dbReference type="Pfam" id="PF02706">
    <property type="entry name" value="Wzz"/>
    <property type="match status" value="1"/>
</dbReference>
<dbReference type="PANTHER" id="PTHR32309">
    <property type="entry name" value="TYROSINE-PROTEIN KINASE"/>
    <property type="match status" value="1"/>
</dbReference>
<feature type="transmembrane region" description="Helical" evidence="17">
    <location>
        <begin position="21"/>
        <end position="46"/>
    </location>
</feature>
<evidence type="ECO:0000256" key="2">
    <source>
        <dbReference type="ARBA" id="ARBA00006683"/>
    </source>
</evidence>
<keyword evidence="6" id="KW-1003">Cell membrane</keyword>
<reference evidence="20 21" key="1">
    <citation type="submission" date="2018-05" db="EMBL/GenBank/DDBJ databases">
        <title>Amnibacterium sp. M8JJ-5, whole genome shotgun sequence.</title>
        <authorList>
            <person name="Tuo L."/>
        </authorList>
    </citation>
    <scope>NUCLEOTIDE SEQUENCE [LARGE SCALE GENOMIC DNA]</scope>
    <source>
        <strain evidence="20 21">M8JJ-5</strain>
    </source>
</reference>
<comment type="similarity">
    <text evidence="2">Belongs to the CpsC/CapA family.</text>
</comment>
<evidence type="ECO:0000256" key="13">
    <source>
        <dbReference type="ARBA" id="ARBA00022989"/>
    </source>
</evidence>
<evidence type="ECO:0000256" key="5">
    <source>
        <dbReference type="ARBA" id="ARBA00011903"/>
    </source>
</evidence>
<evidence type="ECO:0000256" key="11">
    <source>
        <dbReference type="ARBA" id="ARBA00022777"/>
    </source>
</evidence>
<dbReference type="InterPro" id="IPR005702">
    <property type="entry name" value="Wzc-like_C"/>
</dbReference>
<dbReference type="Pfam" id="PF13614">
    <property type="entry name" value="AAA_31"/>
    <property type="match status" value="1"/>
</dbReference>
<evidence type="ECO:0000313" key="21">
    <source>
        <dbReference type="Proteomes" id="UP000244893"/>
    </source>
</evidence>
<evidence type="ECO:0000256" key="4">
    <source>
        <dbReference type="ARBA" id="ARBA00008883"/>
    </source>
</evidence>
<dbReference type="Gene3D" id="3.40.50.300">
    <property type="entry name" value="P-loop containing nucleotide triphosphate hydrolases"/>
    <property type="match status" value="1"/>
</dbReference>
<keyword evidence="12" id="KW-0067">ATP-binding</keyword>
<name>A0A2V1HYK7_9MICO</name>
<keyword evidence="21" id="KW-1185">Reference proteome</keyword>
<evidence type="ECO:0000256" key="9">
    <source>
        <dbReference type="ARBA" id="ARBA00022692"/>
    </source>
</evidence>
<dbReference type="GO" id="GO:0004713">
    <property type="term" value="F:protein tyrosine kinase activity"/>
    <property type="evidence" value="ECO:0007669"/>
    <property type="project" value="TreeGrafter"/>
</dbReference>
<dbReference type="PANTHER" id="PTHR32309:SF13">
    <property type="entry name" value="FERRIC ENTEROBACTIN TRANSPORT PROTEIN FEPE"/>
    <property type="match status" value="1"/>
</dbReference>
<dbReference type="Proteomes" id="UP000244893">
    <property type="component" value="Unassembled WGS sequence"/>
</dbReference>
<evidence type="ECO:0000256" key="10">
    <source>
        <dbReference type="ARBA" id="ARBA00022741"/>
    </source>
</evidence>
<evidence type="ECO:0000313" key="20">
    <source>
        <dbReference type="EMBL" id="PVZ95897.1"/>
    </source>
</evidence>
<dbReference type="InterPro" id="IPR025669">
    <property type="entry name" value="AAA_dom"/>
</dbReference>
<comment type="catalytic activity">
    <reaction evidence="16">
        <text>L-tyrosyl-[protein] + ATP = O-phospho-L-tyrosyl-[protein] + ADP + H(+)</text>
        <dbReference type="Rhea" id="RHEA:10596"/>
        <dbReference type="Rhea" id="RHEA-COMP:10136"/>
        <dbReference type="Rhea" id="RHEA-COMP:20101"/>
        <dbReference type="ChEBI" id="CHEBI:15378"/>
        <dbReference type="ChEBI" id="CHEBI:30616"/>
        <dbReference type="ChEBI" id="CHEBI:46858"/>
        <dbReference type="ChEBI" id="CHEBI:61978"/>
        <dbReference type="ChEBI" id="CHEBI:456216"/>
        <dbReference type="EC" id="2.7.10.2"/>
    </reaction>
</comment>
<comment type="similarity">
    <text evidence="4">Belongs to the etk/wzc family.</text>
</comment>
<dbReference type="NCBIfam" id="TIGR01007">
    <property type="entry name" value="eps_fam"/>
    <property type="match status" value="1"/>
</dbReference>
<proteinExistence type="inferred from homology"/>
<gene>
    <name evidence="20" type="ORF">DDQ50_05375</name>
</gene>
<organism evidence="20 21">
    <name type="scientific">Amnibacterium flavum</name>
    <dbReference type="NCBI Taxonomy" id="2173173"/>
    <lineage>
        <taxon>Bacteria</taxon>
        <taxon>Bacillati</taxon>
        <taxon>Actinomycetota</taxon>
        <taxon>Actinomycetes</taxon>
        <taxon>Micrococcales</taxon>
        <taxon>Microbacteriaceae</taxon>
        <taxon>Amnibacterium</taxon>
    </lineage>
</organism>
<evidence type="ECO:0000259" key="18">
    <source>
        <dbReference type="Pfam" id="PF02706"/>
    </source>
</evidence>
<dbReference type="EC" id="2.7.10.2" evidence="5"/>
<feature type="domain" description="AAA" evidence="19">
    <location>
        <begin position="277"/>
        <end position="399"/>
    </location>
</feature>
<keyword evidence="7" id="KW-0997">Cell inner membrane</keyword>
<protein>
    <recommendedName>
        <fullName evidence="5">non-specific protein-tyrosine kinase</fullName>
        <ecNumber evidence="5">2.7.10.2</ecNumber>
    </recommendedName>
</protein>
<evidence type="ECO:0000256" key="16">
    <source>
        <dbReference type="ARBA" id="ARBA00051245"/>
    </source>
</evidence>
<comment type="caution">
    <text evidence="20">The sequence shown here is derived from an EMBL/GenBank/DDBJ whole genome shotgun (WGS) entry which is preliminary data.</text>
</comment>
<evidence type="ECO:0000256" key="3">
    <source>
        <dbReference type="ARBA" id="ARBA00007316"/>
    </source>
</evidence>
<dbReference type="InterPro" id="IPR027417">
    <property type="entry name" value="P-loop_NTPase"/>
</dbReference>
<evidence type="ECO:0000256" key="12">
    <source>
        <dbReference type="ARBA" id="ARBA00022840"/>
    </source>
</evidence>
<evidence type="ECO:0000256" key="6">
    <source>
        <dbReference type="ARBA" id="ARBA00022475"/>
    </source>
</evidence>
<sequence length="478" mass="50579">MMRRFVRSRGRLVDQRGFWGVVRAHWLAIVACGLLGVIGGSSLALVSTPEYSAETELFVTAEASDSTSDLAQGSNFSQQQARNYSVVATREAVLAPVIVALGLDMTTSQLARQVSASVPLNTSLISISVTDESPARAAAIANAVARSLNDTVLELVPKRSDGTSPIRMEAIQSATAPDEPSAPNVNLLLALGLLLGLAVGIAGSVLLELVSGKVRTVEQVKQFAGLTIVGTVVQDRNAATMPVLTPAESLSTRAEEFRQIRTNLRYLQAGEGHKVFVVTSSIPGEGKSTTAANMAATLASNGTKVCLVEADLRKPSLARYLDLEGAVGLTTVLAHDARLDEALQSWGPDDMQVLLSGQVPPNPSELLGSKEALNLINTLRKRFDVVILDCPPLVPVTDAAILGRAFGGVLLVVGAGRVQTKELRKSLDTLAASGSPVLGAIVNRASVSSMGRYSQAYRIDEAPKKRSRMLRREPATQE</sequence>
<dbReference type="AlphaFoldDB" id="A0A2V1HYK7"/>
<feature type="domain" description="Polysaccharide chain length determinant N-terminal" evidence="18">
    <location>
        <begin position="18"/>
        <end position="87"/>
    </location>
</feature>
<evidence type="ECO:0000259" key="19">
    <source>
        <dbReference type="Pfam" id="PF13614"/>
    </source>
</evidence>
<keyword evidence="14 17" id="KW-0472">Membrane</keyword>
<dbReference type="SUPFAM" id="SSF52540">
    <property type="entry name" value="P-loop containing nucleoside triphosphate hydrolases"/>
    <property type="match status" value="1"/>
</dbReference>
<dbReference type="GO" id="GO:0005886">
    <property type="term" value="C:plasma membrane"/>
    <property type="evidence" value="ECO:0007669"/>
    <property type="project" value="UniProtKB-SubCell"/>
</dbReference>
<evidence type="ECO:0000256" key="17">
    <source>
        <dbReference type="SAM" id="Phobius"/>
    </source>
</evidence>
<comment type="similarity">
    <text evidence="3">Belongs to the CpsD/CapB family.</text>
</comment>
<dbReference type="OrthoDB" id="9812433at2"/>
<keyword evidence="15" id="KW-0829">Tyrosine-protein kinase</keyword>
<keyword evidence="8" id="KW-0808">Transferase</keyword>
<comment type="subcellular location">
    <subcellularLocation>
        <location evidence="1">Cell inner membrane</location>
        <topology evidence="1">Multi-pass membrane protein</topology>
    </subcellularLocation>
</comment>
<feature type="transmembrane region" description="Helical" evidence="17">
    <location>
        <begin position="187"/>
        <end position="207"/>
    </location>
</feature>
<dbReference type="InterPro" id="IPR003856">
    <property type="entry name" value="LPS_length_determ_N"/>
</dbReference>
<dbReference type="CDD" id="cd05387">
    <property type="entry name" value="BY-kinase"/>
    <property type="match status" value="1"/>
</dbReference>
<evidence type="ECO:0000256" key="15">
    <source>
        <dbReference type="ARBA" id="ARBA00023137"/>
    </source>
</evidence>